<dbReference type="InterPro" id="IPR009057">
    <property type="entry name" value="Homeodomain-like_sf"/>
</dbReference>
<dbReference type="Pfam" id="PF16859">
    <property type="entry name" value="TetR_C_11"/>
    <property type="match status" value="1"/>
</dbReference>
<dbReference type="Pfam" id="PF00440">
    <property type="entry name" value="TetR_N"/>
    <property type="match status" value="1"/>
</dbReference>
<evidence type="ECO:0000256" key="4">
    <source>
        <dbReference type="PROSITE-ProRule" id="PRU00335"/>
    </source>
</evidence>
<keyword evidence="1" id="KW-0805">Transcription regulation</keyword>
<gene>
    <name evidence="6" type="ORF">ACFPYJ_24975</name>
</gene>
<evidence type="ECO:0000259" key="5">
    <source>
        <dbReference type="PROSITE" id="PS50977"/>
    </source>
</evidence>
<sequence>MTNQKNLQPSVGRPRSEQSKKAILNATISLLEQSGYSSLTIDGIAARAEVSKATIYRWWSNKNVLIIDAFLMQILPQIEFQETLSVREKFLKQLQGLSNVFNSTLGRTMLAIISESDPDSEVVQIFHTQYLAPRRAAAKRILEIGIACGEIRSEIDLDVTLDMIYGPLYFRVLIFKKTLDPSIIEILIDNIMKAICLE</sequence>
<dbReference type="InterPro" id="IPR001647">
    <property type="entry name" value="HTH_TetR"/>
</dbReference>
<dbReference type="PROSITE" id="PS50977">
    <property type="entry name" value="HTH_TETR_2"/>
    <property type="match status" value="1"/>
</dbReference>
<dbReference type="PANTHER" id="PTHR30055:SF148">
    <property type="entry name" value="TETR-FAMILY TRANSCRIPTIONAL REGULATOR"/>
    <property type="match status" value="1"/>
</dbReference>
<name>A0ABW0W2B0_9BACL</name>
<accession>A0ABW0W2B0</accession>
<dbReference type="InterPro" id="IPR036271">
    <property type="entry name" value="Tet_transcr_reg_TetR-rel_C_sf"/>
</dbReference>
<evidence type="ECO:0000256" key="2">
    <source>
        <dbReference type="ARBA" id="ARBA00023125"/>
    </source>
</evidence>
<organism evidence="6 7">
    <name type="scientific">Paenibacillus solisilvae</name>
    <dbReference type="NCBI Taxonomy" id="2486751"/>
    <lineage>
        <taxon>Bacteria</taxon>
        <taxon>Bacillati</taxon>
        <taxon>Bacillota</taxon>
        <taxon>Bacilli</taxon>
        <taxon>Bacillales</taxon>
        <taxon>Paenibacillaceae</taxon>
        <taxon>Paenibacillus</taxon>
    </lineage>
</organism>
<comment type="caution">
    <text evidence="6">The sequence shown here is derived from an EMBL/GenBank/DDBJ whole genome shotgun (WGS) entry which is preliminary data.</text>
</comment>
<dbReference type="PRINTS" id="PR00455">
    <property type="entry name" value="HTHTETR"/>
</dbReference>
<reference evidence="7" key="1">
    <citation type="journal article" date="2019" name="Int. J. Syst. Evol. Microbiol.">
        <title>The Global Catalogue of Microorganisms (GCM) 10K type strain sequencing project: providing services to taxonomists for standard genome sequencing and annotation.</title>
        <authorList>
            <consortium name="The Broad Institute Genomics Platform"/>
            <consortium name="The Broad Institute Genome Sequencing Center for Infectious Disease"/>
            <person name="Wu L."/>
            <person name="Ma J."/>
        </authorList>
    </citation>
    <scope>NUCLEOTIDE SEQUENCE [LARGE SCALE GENOMIC DNA]</scope>
    <source>
        <strain evidence="7">CGMCC 1.3240</strain>
    </source>
</reference>
<dbReference type="InterPro" id="IPR011075">
    <property type="entry name" value="TetR_C"/>
</dbReference>
<keyword evidence="3" id="KW-0804">Transcription</keyword>
<dbReference type="RefSeq" id="WP_379190940.1">
    <property type="nucleotide sequence ID" value="NZ_JBHSOW010000095.1"/>
</dbReference>
<dbReference type="Gene3D" id="1.10.10.60">
    <property type="entry name" value="Homeodomain-like"/>
    <property type="match status" value="1"/>
</dbReference>
<keyword evidence="2 4" id="KW-0238">DNA-binding</keyword>
<dbReference type="InterPro" id="IPR050109">
    <property type="entry name" value="HTH-type_TetR-like_transc_reg"/>
</dbReference>
<evidence type="ECO:0000256" key="3">
    <source>
        <dbReference type="ARBA" id="ARBA00023163"/>
    </source>
</evidence>
<dbReference type="Gene3D" id="1.10.357.10">
    <property type="entry name" value="Tetracycline Repressor, domain 2"/>
    <property type="match status" value="1"/>
</dbReference>
<keyword evidence="7" id="KW-1185">Reference proteome</keyword>
<proteinExistence type="predicted"/>
<dbReference type="EMBL" id="JBHSOW010000095">
    <property type="protein sequence ID" value="MFC5652305.1"/>
    <property type="molecule type" value="Genomic_DNA"/>
</dbReference>
<feature type="DNA-binding region" description="H-T-H motif" evidence="4">
    <location>
        <begin position="40"/>
        <end position="59"/>
    </location>
</feature>
<dbReference type="SUPFAM" id="SSF48498">
    <property type="entry name" value="Tetracyclin repressor-like, C-terminal domain"/>
    <property type="match status" value="1"/>
</dbReference>
<feature type="domain" description="HTH tetR-type" evidence="5">
    <location>
        <begin position="17"/>
        <end position="77"/>
    </location>
</feature>
<dbReference type="Proteomes" id="UP001596047">
    <property type="component" value="Unassembled WGS sequence"/>
</dbReference>
<evidence type="ECO:0000313" key="7">
    <source>
        <dbReference type="Proteomes" id="UP001596047"/>
    </source>
</evidence>
<dbReference type="SUPFAM" id="SSF46689">
    <property type="entry name" value="Homeodomain-like"/>
    <property type="match status" value="1"/>
</dbReference>
<protein>
    <submittedName>
        <fullName evidence="6">TetR/AcrR family transcriptional regulator</fullName>
    </submittedName>
</protein>
<evidence type="ECO:0000313" key="6">
    <source>
        <dbReference type="EMBL" id="MFC5652305.1"/>
    </source>
</evidence>
<dbReference type="PANTHER" id="PTHR30055">
    <property type="entry name" value="HTH-TYPE TRANSCRIPTIONAL REGULATOR RUTR"/>
    <property type="match status" value="1"/>
</dbReference>
<evidence type="ECO:0000256" key="1">
    <source>
        <dbReference type="ARBA" id="ARBA00023015"/>
    </source>
</evidence>